<dbReference type="Gene3D" id="3.40.50.1100">
    <property type="match status" value="2"/>
</dbReference>
<feature type="domain" description="Tryptophan synthase beta chain-like PALP" evidence="10">
    <location>
        <begin position="11"/>
        <end position="296"/>
    </location>
</feature>
<dbReference type="Pfam" id="PF00291">
    <property type="entry name" value="PALP"/>
    <property type="match status" value="1"/>
</dbReference>
<dbReference type="PANTHER" id="PTHR10314">
    <property type="entry name" value="CYSTATHIONINE BETA-SYNTHASE"/>
    <property type="match status" value="1"/>
</dbReference>
<dbReference type="SUPFAM" id="SSF53686">
    <property type="entry name" value="Tryptophan synthase beta subunit-like PLP-dependent enzymes"/>
    <property type="match status" value="1"/>
</dbReference>
<dbReference type="InterPro" id="IPR001926">
    <property type="entry name" value="TrpB-like_PALP"/>
</dbReference>
<comment type="catalytic activity">
    <reaction evidence="9">
        <text>O-acetyl-L-serine + hydrogen sulfide = L-cysteine + acetate</text>
        <dbReference type="Rhea" id="RHEA:14829"/>
        <dbReference type="ChEBI" id="CHEBI:29919"/>
        <dbReference type="ChEBI" id="CHEBI:30089"/>
        <dbReference type="ChEBI" id="CHEBI:35235"/>
        <dbReference type="ChEBI" id="CHEBI:58340"/>
        <dbReference type="EC" id="2.5.1.47"/>
    </reaction>
</comment>
<dbReference type="AlphaFoldDB" id="E6Q415"/>
<comment type="caution">
    <text evidence="11">The sequence shown here is derived from an EMBL/GenBank/DDBJ whole genome shotgun (WGS) entry which is preliminary data.</text>
</comment>
<comment type="similarity">
    <text evidence="3">Belongs to the cysteine synthase/cystathionine beta-synthase family.</text>
</comment>
<gene>
    <name evidence="11" type="primary">cysK</name>
    <name evidence="11" type="ORF">CARN4_2169</name>
</gene>
<evidence type="ECO:0000256" key="6">
    <source>
        <dbReference type="ARBA" id="ARBA00022679"/>
    </source>
</evidence>
<evidence type="ECO:0000256" key="4">
    <source>
        <dbReference type="ARBA" id="ARBA00012681"/>
    </source>
</evidence>
<dbReference type="PROSITE" id="PS00901">
    <property type="entry name" value="CYS_SYNTHASE"/>
    <property type="match status" value="1"/>
</dbReference>
<keyword evidence="5" id="KW-0028">Amino-acid biosynthesis</keyword>
<evidence type="ECO:0000256" key="2">
    <source>
        <dbReference type="ARBA" id="ARBA00004962"/>
    </source>
</evidence>
<name>E6Q415_9ZZZZ</name>
<dbReference type="GO" id="GO:0004124">
    <property type="term" value="F:cysteine synthase activity"/>
    <property type="evidence" value="ECO:0007669"/>
    <property type="project" value="UniProtKB-EC"/>
</dbReference>
<evidence type="ECO:0000256" key="9">
    <source>
        <dbReference type="ARBA" id="ARBA00047931"/>
    </source>
</evidence>
<dbReference type="GO" id="GO:0005737">
    <property type="term" value="C:cytoplasm"/>
    <property type="evidence" value="ECO:0007669"/>
    <property type="project" value="UniProtKB-ARBA"/>
</dbReference>
<evidence type="ECO:0000256" key="8">
    <source>
        <dbReference type="ARBA" id="ARBA00023192"/>
    </source>
</evidence>
<evidence type="ECO:0000313" key="11">
    <source>
        <dbReference type="EMBL" id="CBI01974.1"/>
    </source>
</evidence>
<dbReference type="EMBL" id="CABO01000028">
    <property type="protein sequence ID" value="CBI01974.1"/>
    <property type="molecule type" value="Genomic_DNA"/>
</dbReference>
<keyword evidence="8" id="KW-0198">Cysteine biosynthesis</keyword>
<dbReference type="InterPro" id="IPR001216">
    <property type="entry name" value="P-phosphate_BS"/>
</dbReference>
<evidence type="ECO:0000259" key="10">
    <source>
        <dbReference type="Pfam" id="PF00291"/>
    </source>
</evidence>
<evidence type="ECO:0000256" key="3">
    <source>
        <dbReference type="ARBA" id="ARBA00007103"/>
    </source>
</evidence>
<comment type="cofactor">
    <cofactor evidence="1">
        <name>pyridoxal 5'-phosphate</name>
        <dbReference type="ChEBI" id="CHEBI:597326"/>
    </cofactor>
</comment>
<evidence type="ECO:0000256" key="7">
    <source>
        <dbReference type="ARBA" id="ARBA00022898"/>
    </source>
</evidence>
<protein>
    <recommendedName>
        <fullName evidence="4">cysteine synthase</fullName>
        <ecNumber evidence="4">2.5.1.47</ecNumber>
    </recommendedName>
</protein>
<dbReference type="NCBIfam" id="TIGR01136">
    <property type="entry name" value="cysKM"/>
    <property type="match status" value="1"/>
</dbReference>
<keyword evidence="7" id="KW-0663">Pyridoxal phosphate</keyword>
<comment type="pathway">
    <text evidence="2">Amino-acid biosynthesis; L-cysteine biosynthesis; L-cysteine from L-serine: step 2/2.</text>
</comment>
<evidence type="ECO:0000256" key="5">
    <source>
        <dbReference type="ARBA" id="ARBA00022605"/>
    </source>
</evidence>
<dbReference type="CDD" id="cd01561">
    <property type="entry name" value="CBS_like"/>
    <property type="match status" value="1"/>
</dbReference>
<dbReference type="FunFam" id="3.40.50.1100:FF:000067">
    <property type="entry name" value="Cysteine synthase"/>
    <property type="match status" value="1"/>
</dbReference>
<evidence type="ECO:0000256" key="1">
    <source>
        <dbReference type="ARBA" id="ARBA00001933"/>
    </source>
</evidence>
<proteinExistence type="inferred from homology"/>
<dbReference type="NCBIfam" id="TIGR01139">
    <property type="entry name" value="cysK"/>
    <property type="match status" value="1"/>
</dbReference>
<dbReference type="InterPro" id="IPR005856">
    <property type="entry name" value="Cys_synth"/>
</dbReference>
<organism evidence="11">
    <name type="scientific">mine drainage metagenome</name>
    <dbReference type="NCBI Taxonomy" id="410659"/>
    <lineage>
        <taxon>unclassified sequences</taxon>
        <taxon>metagenomes</taxon>
        <taxon>ecological metagenomes</taxon>
    </lineage>
</organism>
<reference evidence="11" key="1">
    <citation type="submission" date="2009-10" db="EMBL/GenBank/DDBJ databases">
        <title>Diversity of trophic interactions inside an arsenic-rich microbial ecosystem.</title>
        <authorList>
            <person name="Bertin P.N."/>
            <person name="Heinrich-Salmeron A."/>
            <person name="Pelletier E."/>
            <person name="Goulhen-Chollet F."/>
            <person name="Arsene-Ploetze F."/>
            <person name="Gallien S."/>
            <person name="Calteau A."/>
            <person name="Vallenet D."/>
            <person name="Casiot C."/>
            <person name="Chane-Woon-Ming B."/>
            <person name="Giloteaux L."/>
            <person name="Barakat M."/>
            <person name="Bonnefoy V."/>
            <person name="Bruneel O."/>
            <person name="Chandler M."/>
            <person name="Cleiss J."/>
            <person name="Duran R."/>
            <person name="Elbaz-Poulichet F."/>
            <person name="Fonknechten N."/>
            <person name="Lauga B."/>
            <person name="Mornico D."/>
            <person name="Ortet P."/>
            <person name="Schaeffer C."/>
            <person name="Siguier P."/>
            <person name="Alexander Thil Smith A."/>
            <person name="Van Dorsselaer A."/>
            <person name="Weissenbach J."/>
            <person name="Medigue C."/>
            <person name="Le Paslier D."/>
        </authorList>
    </citation>
    <scope>NUCLEOTIDE SEQUENCE</scope>
</reference>
<accession>E6Q415</accession>
<dbReference type="InterPro" id="IPR050214">
    <property type="entry name" value="Cys_Synth/Cystath_Beta-Synth"/>
</dbReference>
<keyword evidence="6 11" id="KW-0808">Transferase</keyword>
<dbReference type="EC" id="2.5.1.47" evidence="4"/>
<dbReference type="GO" id="GO:0006535">
    <property type="term" value="P:cysteine biosynthetic process from serine"/>
    <property type="evidence" value="ECO:0007669"/>
    <property type="project" value="InterPro"/>
</dbReference>
<dbReference type="InterPro" id="IPR036052">
    <property type="entry name" value="TrpB-like_PALP_sf"/>
</dbReference>
<dbReference type="InterPro" id="IPR005859">
    <property type="entry name" value="CysK"/>
</dbReference>
<sequence>MARIYDSIVDTFGNTPLVRIPRLNAGLPGQVLVKVESFNPAGSVKDRIGIAMIEAAEADGRLHPGMAIVEPTSGNTGIALAFVAAAKGYPIVLVMPETMTVERRNLLKAYGAQLVLTPGSTGIKGAIARATAIRDAAPARYFMPQQFENPANPEIHRRTTGEEIWRDTDGSVDAFVAAVGTGGTLTGVGRLLRERKPGVRIVAVEPDASPVLSGGEPGPHKIQGAGTGFIPPILDTGIYDEILRVTDGEAIAMARRAAREEGLLVGISAGANIHAALQIAARPEMRGRRIVTIGCDTGERYLSNPVFSELESVIVDERIAAESV</sequence>